<gene>
    <name evidence="1" type="ORF">NK662_22590</name>
</gene>
<accession>A0AA41XE78</accession>
<dbReference type="PANTHER" id="PTHR46660">
    <property type="match status" value="1"/>
</dbReference>
<sequence>MHILFFTPYFNQPRGNSTTIKRLVHFLQLQQANISVIPYLEQDNWHMPEADLIHVLHATRFIQWAREHDVKLDRPYLVTMGGTDINVDLQKGIHPDVFTFLEQAHAITVFTEDALEKVQRLRPEWGGKTIVIPQGVWLPWQTKPLPEQLVPRILLPAGLRSVKDVLHTLPAMDELVHTYPNLQFTILGSNLDQNVYEQVQTATATRWWLRYAGVVPLETMKLWYEQADVVLNTSRSEGQSLALMEAMAAGRPVIARRNDANVQLVQHSETGWLYGTMEEFMEAMHEVVQNPFQRRQVIQRAREWVLDHASPEREADAYFVLYRQILEK</sequence>
<reference evidence="1" key="1">
    <citation type="submission" date="2022-07" db="EMBL/GenBank/DDBJ databases">
        <authorList>
            <person name="Li W.-J."/>
            <person name="Deng Q.-Q."/>
        </authorList>
    </citation>
    <scope>NUCLEOTIDE SEQUENCE</scope>
    <source>
        <strain evidence="1">SYSU M60031</strain>
    </source>
</reference>
<dbReference type="AlphaFoldDB" id="A0AA41XE78"/>
<dbReference type="Gene3D" id="3.40.50.2000">
    <property type="entry name" value="Glycogen Phosphorylase B"/>
    <property type="match status" value="2"/>
</dbReference>
<comment type="caution">
    <text evidence="1">The sequence shown here is derived from an EMBL/GenBank/DDBJ whole genome shotgun (WGS) entry which is preliminary data.</text>
</comment>
<dbReference type="Proteomes" id="UP001156102">
    <property type="component" value="Unassembled WGS sequence"/>
</dbReference>
<dbReference type="EMBL" id="JANCLT010000023">
    <property type="protein sequence ID" value="MCP8971310.1"/>
    <property type="molecule type" value="Genomic_DNA"/>
</dbReference>
<evidence type="ECO:0000313" key="2">
    <source>
        <dbReference type="Proteomes" id="UP001156102"/>
    </source>
</evidence>
<protein>
    <submittedName>
        <fullName evidence="1">Glycosyltransferase family 4 protein</fullName>
    </submittedName>
</protein>
<dbReference type="PANTHER" id="PTHR46660:SF2">
    <property type="entry name" value="GLYCOSYLTRANSFERASE 1 DOMAIN-CONTAINING PROTEIN 1"/>
    <property type="match status" value="1"/>
</dbReference>
<organism evidence="1 2">
    <name type="scientific">Ectobacillus ponti</name>
    <dbReference type="NCBI Taxonomy" id="2961894"/>
    <lineage>
        <taxon>Bacteria</taxon>
        <taxon>Bacillati</taxon>
        <taxon>Bacillota</taxon>
        <taxon>Bacilli</taxon>
        <taxon>Bacillales</taxon>
        <taxon>Bacillaceae</taxon>
        <taxon>Ectobacillus</taxon>
    </lineage>
</organism>
<dbReference type="RefSeq" id="WP_254761238.1">
    <property type="nucleotide sequence ID" value="NZ_JANCLT010000023.1"/>
</dbReference>
<dbReference type="CDD" id="cd03801">
    <property type="entry name" value="GT4_PimA-like"/>
    <property type="match status" value="1"/>
</dbReference>
<dbReference type="InterPro" id="IPR052622">
    <property type="entry name" value="Glycosyltransferase_G1"/>
</dbReference>
<proteinExistence type="predicted"/>
<keyword evidence="2" id="KW-1185">Reference proteome</keyword>
<dbReference type="SUPFAM" id="SSF53756">
    <property type="entry name" value="UDP-Glycosyltransferase/glycogen phosphorylase"/>
    <property type="match status" value="1"/>
</dbReference>
<evidence type="ECO:0000313" key="1">
    <source>
        <dbReference type="EMBL" id="MCP8971310.1"/>
    </source>
</evidence>
<dbReference type="Pfam" id="PF13692">
    <property type="entry name" value="Glyco_trans_1_4"/>
    <property type="match status" value="1"/>
</dbReference>
<name>A0AA41XE78_9BACI</name>